<keyword evidence="2" id="KW-1185">Reference proteome</keyword>
<reference evidence="1" key="2">
    <citation type="submission" date="2020-09" db="EMBL/GenBank/DDBJ databases">
        <authorList>
            <person name="Sun Q."/>
            <person name="Ohkuma M."/>
        </authorList>
    </citation>
    <scope>NUCLEOTIDE SEQUENCE</scope>
    <source>
        <strain evidence="1">JCM 4386</strain>
    </source>
</reference>
<dbReference type="AlphaFoldDB" id="A0A918FTF6"/>
<proteinExistence type="predicted"/>
<protein>
    <submittedName>
        <fullName evidence="1">Uncharacterized protein</fullName>
    </submittedName>
</protein>
<name>A0A918FTF6_9ACTN</name>
<sequence length="43" mass="4407">MGAILTIAGAALYTMPSERPELYAAAALVLAAVAAWRCASRQG</sequence>
<dbReference type="RefSeq" id="WP_268254505.1">
    <property type="nucleotide sequence ID" value="NZ_BMTL01000007.1"/>
</dbReference>
<accession>A0A918FTF6</accession>
<dbReference type="Proteomes" id="UP000606194">
    <property type="component" value="Unassembled WGS sequence"/>
</dbReference>
<evidence type="ECO:0000313" key="2">
    <source>
        <dbReference type="Proteomes" id="UP000606194"/>
    </source>
</evidence>
<evidence type="ECO:0000313" key="1">
    <source>
        <dbReference type="EMBL" id="GGR81923.1"/>
    </source>
</evidence>
<dbReference type="EMBL" id="BMTL01000007">
    <property type="protein sequence ID" value="GGR81923.1"/>
    <property type="molecule type" value="Genomic_DNA"/>
</dbReference>
<organism evidence="1 2">
    <name type="scientific">Streptomyces humidus</name>
    <dbReference type="NCBI Taxonomy" id="52259"/>
    <lineage>
        <taxon>Bacteria</taxon>
        <taxon>Bacillati</taxon>
        <taxon>Actinomycetota</taxon>
        <taxon>Actinomycetes</taxon>
        <taxon>Kitasatosporales</taxon>
        <taxon>Streptomycetaceae</taxon>
        <taxon>Streptomyces</taxon>
    </lineage>
</organism>
<comment type="caution">
    <text evidence="1">The sequence shown here is derived from an EMBL/GenBank/DDBJ whole genome shotgun (WGS) entry which is preliminary data.</text>
</comment>
<reference evidence="1" key="1">
    <citation type="journal article" date="2014" name="Int. J. Syst. Evol. Microbiol.">
        <title>Complete genome sequence of Corynebacterium casei LMG S-19264T (=DSM 44701T), isolated from a smear-ripened cheese.</title>
        <authorList>
            <consortium name="US DOE Joint Genome Institute (JGI-PGF)"/>
            <person name="Walter F."/>
            <person name="Albersmeier A."/>
            <person name="Kalinowski J."/>
            <person name="Ruckert C."/>
        </authorList>
    </citation>
    <scope>NUCLEOTIDE SEQUENCE</scope>
    <source>
        <strain evidence="1">JCM 4386</strain>
    </source>
</reference>
<gene>
    <name evidence="1" type="ORF">GCM10010269_21380</name>
</gene>